<dbReference type="RefSeq" id="WP_089067791.1">
    <property type="nucleotide sequence ID" value="NZ_CP022358.1"/>
</dbReference>
<sequence length="176" mass="19582">MIQQITPAPRALTEVKILAKKHLKACQAGDAVALDKLAPLMNKQGLTQQDIQLKHCQSLLARELGFTDFNHCQRVLSGQAQIGEDLGTLFHSRRCDSLLNHWFSVFDEAQAFLQQSPQMVLLPYKKQFFVVNGADYLDALGLKLSDPASIDCIWGGSETVVAYEAFALSLIRHKLT</sequence>
<dbReference type="KEGG" id="sbj:CF168_10395"/>
<keyword evidence="2" id="KW-1185">Reference proteome</keyword>
<dbReference type="Proteomes" id="UP000198367">
    <property type="component" value="Chromosome"/>
</dbReference>
<evidence type="ECO:0000313" key="1">
    <source>
        <dbReference type="EMBL" id="ASK69247.1"/>
    </source>
</evidence>
<reference evidence="1 2" key="1">
    <citation type="submission" date="2017-07" db="EMBL/GenBank/DDBJ databases">
        <title>Phenotypical and genomic characterization of a clinical isolate of Shewanella bicestrii sp. nov. producing an extended-spectrum beta-lactamase and a new oxacillinase variant.</title>
        <authorList>
            <person name="Jousset A.B."/>
            <person name="Bonnin R.A."/>
            <person name="Girlich D."/>
            <person name="Dabos L."/>
            <person name="Potron A."/>
            <person name="Dortet L."/>
            <person name="Glaser P."/>
            <person name="Naas T."/>
        </authorList>
    </citation>
    <scope>NUCLEOTIDE SEQUENCE [LARGE SCALE GENOMIC DNA]</scope>
    <source>
        <strain evidence="1 2">JAB-1</strain>
    </source>
</reference>
<dbReference type="AlphaFoldDB" id="A0A220UM44"/>
<name>A0A220UM44_9GAMM</name>
<dbReference type="EMBL" id="CP022358">
    <property type="protein sequence ID" value="ASK69247.1"/>
    <property type="molecule type" value="Genomic_DNA"/>
</dbReference>
<gene>
    <name evidence="1" type="ORF">CF168_10395</name>
</gene>
<organism evidence="1 2">
    <name type="scientific">Shewanella bicestrii</name>
    <dbReference type="NCBI Taxonomy" id="2018305"/>
    <lineage>
        <taxon>Bacteria</taxon>
        <taxon>Pseudomonadati</taxon>
        <taxon>Pseudomonadota</taxon>
        <taxon>Gammaproteobacteria</taxon>
        <taxon>Alteromonadales</taxon>
        <taxon>Shewanellaceae</taxon>
        <taxon>Shewanella</taxon>
    </lineage>
</organism>
<accession>A0A220UM44</accession>
<protein>
    <submittedName>
        <fullName evidence="1">Uncharacterized protein</fullName>
    </submittedName>
</protein>
<evidence type="ECO:0000313" key="2">
    <source>
        <dbReference type="Proteomes" id="UP000198367"/>
    </source>
</evidence>
<proteinExistence type="predicted"/>